<name>A0A3R6Y2T4_9STRA</name>
<keyword evidence="3" id="KW-1185">Reference proteome</keyword>
<feature type="transmembrane region" description="Helical" evidence="1">
    <location>
        <begin position="43"/>
        <end position="67"/>
    </location>
</feature>
<protein>
    <recommendedName>
        <fullName evidence="4">Nucleotide-diphospho-sugar transferase domain-containing protein</fullName>
    </recommendedName>
</protein>
<dbReference type="SUPFAM" id="SSF53448">
    <property type="entry name" value="Nucleotide-diphospho-sugar transferases"/>
    <property type="match status" value="1"/>
</dbReference>
<dbReference type="InterPro" id="IPR050587">
    <property type="entry name" value="GNT1/Glycosyltrans_8"/>
</dbReference>
<dbReference type="InterPro" id="IPR029044">
    <property type="entry name" value="Nucleotide-diphossugar_trans"/>
</dbReference>
<keyword evidence="1" id="KW-0812">Transmembrane</keyword>
<sequence length="361" mass="40931">MAQTSTENSVPSGMADRPAELDPMLAVALPSSPGVGRQINIKYVATIVILVIIVLNVLFLDSFAVVLSQGKSHVSPIGLEAQLANTTLLVDSHGNRLRLAYMLYATDARTVCNAIILASNIRKLGTPASIPIVTLVGNDVPPSVIQRLTDANIVAIPIDPWKQERVDQSDEWFRSLTKLRIFEERGYDKVIYLDSDVWVHRNLDHLFFLGDAVLWAPHAYYIKENYVFGSTLLVFTPSNAVFHEIQDAMAHPPRPNYFDMDVLNDLYKLHCGFLPNNYVVLTYTLHDNANWSFASKADRIHKTYVHHFSPDGTFGKPWNMARSEVYNRRGSIDSVFYNLYTMYWEHEDRLCAWLKQDKSDP</sequence>
<evidence type="ECO:0000313" key="2">
    <source>
        <dbReference type="EMBL" id="RHY24887.1"/>
    </source>
</evidence>
<keyword evidence="1" id="KW-1133">Transmembrane helix</keyword>
<proteinExistence type="predicted"/>
<dbReference type="VEuPathDB" id="FungiDB:H310_11219"/>
<dbReference type="EMBL" id="QUSY01001467">
    <property type="protein sequence ID" value="RHY24887.1"/>
    <property type="molecule type" value="Genomic_DNA"/>
</dbReference>
<dbReference type="Proteomes" id="UP000285060">
    <property type="component" value="Unassembled WGS sequence"/>
</dbReference>
<dbReference type="PANTHER" id="PTHR11183">
    <property type="entry name" value="GLYCOGENIN SUBFAMILY MEMBER"/>
    <property type="match status" value="1"/>
</dbReference>
<evidence type="ECO:0008006" key="4">
    <source>
        <dbReference type="Google" id="ProtNLM"/>
    </source>
</evidence>
<keyword evidence="1" id="KW-0472">Membrane</keyword>
<organism evidence="2 3">
    <name type="scientific">Aphanomyces invadans</name>
    <dbReference type="NCBI Taxonomy" id="157072"/>
    <lineage>
        <taxon>Eukaryota</taxon>
        <taxon>Sar</taxon>
        <taxon>Stramenopiles</taxon>
        <taxon>Oomycota</taxon>
        <taxon>Saprolegniomycetes</taxon>
        <taxon>Saprolegniales</taxon>
        <taxon>Verrucalvaceae</taxon>
        <taxon>Aphanomyces</taxon>
    </lineage>
</organism>
<gene>
    <name evidence="2" type="ORF">DYB32_008642</name>
</gene>
<dbReference type="AlphaFoldDB" id="A0A3R6Y2T4"/>
<reference evidence="2 3" key="1">
    <citation type="submission" date="2018-08" db="EMBL/GenBank/DDBJ databases">
        <title>Aphanomyces genome sequencing and annotation.</title>
        <authorList>
            <person name="Minardi D."/>
            <person name="Oidtmann B."/>
            <person name="Van Der Giezen M."/>
            <person name="Studholme D.J."/>
        </authorList>
    </citation>
    <scope>NUCLEOTIDE SEQUENCE [LARGE SCALE GENOMIC DNA]</scope>
    <source>
        <strain evidence="2 3">NJM0002</strain>
    </source>
</reference>
<dbReference type="Gene3D" id="3.90.550.10">
    <property type="entry name" value="Spore Coat Polysaccharide Biosynthesis Protein SpsA, Chain A"/>
    <property type="match status" value="1"/>
</dbReference>
<comment type="caution">
    <text evidence="2">The sequence shown here is derived from an EMBL/GenBank/DDBJ whole genome shotgun (WGS) entry which is preliminary data.</text>
</comment>
<evidence type="ECO:0000313" key="3">
    <source>
        <dbReference type="Proteomes" id="UP000285060"/>
    </source>
</evidence>
<evidence type="ECO:0000256" key="1">
    <source>
        <dbReference type="SAM" id="Phobius"/>
    </source>
</evidence>
<accession>A0A3R6Y2T4</accession>